<protein>
    <recommendedName>
        <fullName evidence="3">Cadherin domain-containing protein</fullName>
    </recommendedName>
</protein>
<dbReference type="Gene3D" id="2.60.40.60">
    <property type="entry name" value="Cadherins"/>
    <property type="match status" value="1"/>
</dbReference>
<feature type="non-terminal residue" evidence="1">
    <location>
        <position position="1"/>
    </location>
</feature>
<evidence type="ECO:0000313" key="2">
    <source>
        <dbReference type="Proteomes" id="UP000681720"/>
    </source>
</evidence>
<dbReference type="GO" id="GO:0005509">
    <property type="term" value="F:calcium ion binding"/>
    <property type="evidence" value="ECO:0007669"/>
    <property type="project" value="InterPro"/>
</dbReference>
<evidence type="ECO:0000313" key="1">
    <source>
        <dbReference type="EMBL" id="CAF4712697.1"/>
    </source>
</evidence>
<accession>A0A8S3A9Z0</accession>
<comment type="caution">
    <text evidence="1">The sequence shown here is derived from an EMBL/GenBank/DDBJ whole genome shotgun (WGS) entry which is preliminary data.</text>
</comment>
<organism evidence="1 2">
    <name type="scientific">Rotaria magnacalcarata</name>
    <dbReference type="NCBI Taxonomy" id="392030"/>
    <lineage>
        <taxon>Eukaryota</taxon>
        <taxon>Metazoa</taxon>
        <taxon>Spiralia</taxon>
        <taxon>Gnathifera</taxon>
        <taxon>Rotifera</taxon>
        <taxon>Eurotatoria</taxon>
        <taxon>Bdelloidea</taxon>
        <taxon>Philodinida</taxon>
        <taxon>Philodinidae</taxon>
        <taxon>Rotaria</taxon>
    </lineage>
</organism>
<dbReference type="GO" id="GO:0016020">
    <property type="term" value="C:membrane"/>
    <property type="evidence" value="ECO:0007669"/>
    <property type="project" value="InterPro"/>
</dbReference>
<dbReference type="EMBL" id="CAJOBJ010129004">
    <property type="protein sequence ID" value="CAF4712697.1"/>
    <property type="molecule type" value="Genomic_DNA"/>
</dbReference>
<feature type="non-terminal residue" evidence="1">
    <location>
        <position position="59"/>
    </location>
</feature>
<evidence type="ECO:0008006" key="3">
    <source>
        <dbReference type="Google" id="ProtNLM"/>
    </source>
</evidence>
<dbReference type="InterPro" id="IPR015919">
    <property type="entry name" value="Cadherin-like_sf"/>
</dbReference>
<name>A0A8S3A9Z0_9BILA</name>
<dbReference type="SUPFAM" id="SSF49313">
    <property type="entry name" value="Cadherin-like"/>
    <property type="match status" value="1"/>
</dbReference>
<dbReference type="Proteomes" id="UP000681720">
    <property type="component" value="Unassembled WGS sequence"/>
</dbReference>
<reference evidence="1" key="1">
    <citation type="submission" date="2021-02" db="EMBL/GenBank/DDBJ databases">
        <authorList>
            <person name="Nowell W R."/>
        </authorList>
    </citation>
    <scope>NUCLEOTIDE SEQUENCE</scope>
</reference>
<proteinExistence type="predicted"/>
<sequence>VVKELSGWQLQSHVEIEIHVIDINDKIPTFKQTYYTPQISEDYPLNTPIINFTVTDDDA</sequence>
<dbReference type="AlphaFoldDB" id="A0A8S3A9Z0"/>
<gene>
    <name evidence="1" type="ORF">GIL414_LOCUS43513</name>
</gene>